<reference evidence="2 3" key="1">
    <citation type="journal article" date="2019" name="Commun. Biol.">
        <title>The bagworm genome reveals a unique fibroin gene that provides high tensile strength.</title>
        <authorList>
            <person name="Kono N."/>
            <person name="Nakamura H."/>
            <person name="Ohtoshi R."/>
            <person name="Tomita M."/>
            <person name="Numata K."/>
            <person name="Arakawa K."/>
        </authorList>
    </citation>
    <scope>NUCLEOTIDE SEQUENCE [LARGE SCALE GENOMIC DNA]</scope>
</reference>
<sequence>MFYYQQICEHEIQPRRRVAFHRNVTKPTTPTSTNNSSHLPEYHDLASPAQTRAFGRARRSPRARSLIATRSELRIHYKVPQFRFRIYTPSPGTVRHIPPFHICMLLLVFSFARARGSGAAHVTPRPP</sequence>
<organism evidence="2 3">
    <name type="scientific">Eumeta variegata</name>
    <name type="common">Bagworm moth</name>
    <name type="synonym">Eumeta japonica</name>
    <dbReference type="NCBI Taxonomy" id="151549"/>
    <lineage>
        <taxon>Eukaryota</taxon>
        <taxon>Metazoa</taxon>
        <taxon>Ecdysozoa</taxon>
        <taxon>Arthropoda</taxon>
        <taxon>Hexapoda</taxon>
        <taxon>Insecta</taxon>
        <taxon>Pterygota</taxon>
        <taxon>Neoptera</taxon>
        <taxon>Endopterygota</taxon>
        <taxon>Lepidoptera</taxon>
        <taxon>Glossata</taxon>
        <taxon>Ditrysia</taxon>
        <taxon>Tineoidea</taxon>
        <taxon>Psychidae</taxon>
        <taxon>Oiketicinae</taxon>
        <taxon>Eumeta</taxon>
    </lineage>
</organism>
<dbReference type="AlphaFoldDB" id="A0A4C1Z960"/>
<evidence type="ECO:0000313" key="2">
    <source>
        <dbReference type="EMBL" id="GBP83634.1"/>
    </source>
</evidence>
<feature type="region of interest" description="Disordered" evidence="1">
    <location>
        <begin position="20"/>
        <end position="47"/>
    </location>
</feature>
<evidence type="ECO:0000313" key="3">
    <source>
        <dbReference type="Proteomes" id="UP000299102"/>
    </source>
</evidence>
<name>A0A4C1Z960_EUMVA</name>
<proteinExistence type="predicted"/>
<dbReference type="Proteomes" id="UP000299102">
    <property type="component" value="Unassembled WGS sequence"/>
</dbReference>
<comment type="caution">
    <text evidence="2">The sequence shown here is derived from an EMBL/GenBank/DDBJ whole genome shotgun (WGS) entry which is preliminary data.</text>
</comment>
<feature type="compositionally biased region" description="Low complexity" evidence="1">
    <location>
        <begin position="27"/>
        <end position="37"/>
    </location>
</feature>
<protein>
    <submittedName>
        <fullName evidence="2">Uncharacterized protein</fullName>
    </submittedName>
</protein>
<gene>
    <name evidence="2" type="ORF">EVAR_60333_1</name>
</gene>
<dbReference type="EMBL" id="BGZK01001630">
    <property type="protein sequence ID" value="GBP83634.1"/>
    <property type="molecule type" value="Genomic_DNA"/>
</dbReference>
<keyword evidence="3" id="KW-1185">Reference proteome</keyword>
<evidence type="ECO:0000256" key="1">
    <source>
        <dbReference type="SAM" id="MobiDB-lite"/>
    </source>
</evidence>
<accession>A0A4C1Z960</accession>